<accession>A0ABR1SY46</accession>
<feature type="region of interest" description="Disordered" evidence="1">
    <location>
        <begin position="246"/>
        <end position="270"/>
    </location>
</feature>
<gene>
    <name evidence="2" type="ORF">PG993_007662</name>
</gene>
<dbReference type="EMBL" id="JAQQWK010000006">
    <property type="protein sequence ID" value="KAK8039251.1"/>
    <property type="molecule type" value="Genomic_DNA"/>
</dbReference>
<comment type="caution">
    <text evidence="2">The sequence shown here is derived from an EMBL/GenBank/DDBJ whole genome shotgun (WGS) entry which is preliminary data.</text>
</comment>
<organism evidence="2 3">
    <name type="scientific">Apiospora rasikravindrae</name>
    <dbReference type="NCBI Taxonomy" id="990691"/>
    <lineage>
        <taxon>Eukaryota</taxon>
        <taxon>Fungi</taxon>
        <taxon>Dikarya</taxon>
        <taxon>Ascomycota</taxon>
        <taxon>Pezizomycotina</taxon>
        <taxon>Sordariomycetes</taxon>
        <taxon>Xylariomycetidae</taxon>
        <taxon>Amphisphaeriales</taxon>
        <taxon>Apiosporaceae</taxon>
        <taxon>Apiospora</taxon>
    </lineage>
</organism>
<reference evidence="2 3" key="1">
    <citation type="submission" date="2023-01" db="EMBL/GenBank/DDBJ databases">
        <title>Analysis of 21 Apiospora genomes using comparative genomics revels a genus with tremendous synthesis potential of carbohydrate active enzymes and secondary metabolites.</title>
        <authorList>
            <person name="Sorensen T."/>
        </authorList>
    </citation>
    <scope>NUCLEOTIDE SEQUENCE [LARGE SCALE GENOMIC DNA]</scope>
    <source>
        <strain evidence="2 3">CBS 33761</strain>
    </source>
</reference>
<evidence type="ECO:0000313" key="3">
    <source>
        <dbReference type="Proteomes" id="UP001444661"/>
    </source>
</evidence>
<dbReference type="Proteomes" id="UP001444661">
    <property type="component" value="Unassembled WGS sequence"/>
</dbReference>
<name>A0ABR1SY46_9PEZI</name>
<proteinExistence type="predicted"/>
<keyword evidence="3" id="KW-1185">Reference proteome</keyword>
<evidence type="ECO:0000256" key="1">
    <source>
        <dbReference type="SAM" id="MobiDB-lite"/>
    </source>
</evidence>
<feature type="region of interest" description="Disordered" evidence="1">
    <location>
        <begin position="363"/>
        <end position="389"/>
    </location>
</feature>
<evidence type="ECO:0000313" key="2">
    <source>
        <dbReference type="EMBL" id="KAK8039251.1"/>
    </source>
</evidence>
<sequence>MLQAYNRMRGPAAKDSQEDPLFEWIHLREDIRSREGDNPAPTRSKRDILRMLRKVDETLSDGNAAGDSPREAVFEINRPALADHHIPAPPRHDFSTHLLTACCADFEFDSDDSDDEESLVPHGRISPCTFLAWSKGCQRWTGDSIKVDIDQNQPRRRPPTPEVVDTPPMPPRPSRYQGWNVERQVDEETGYELSPYYAVPASPSLLYLPEGVDAIRSNDPTAFEGRYSRMDPLAGKQLRKLMFLYRPNAPSDSGSDSGTPTASPTAADAGVEEYSHSEIEAILNSPSARHHVPYPGIPVTPSQLDQHFGQAYAAIAAHKEQGDGVSQLLLHQTTQIRCLQEEREHLSAAVGIVQNRRLRQQQEEEQRQLQQQQHLSRRRSPEEKRQKSIRKHVTTHLNDVQFKYTRAVETLGQERMRKEANDAAIARLEMDIAELCREAGLGSPAEVYDELTGIGQDDGDDNAGEYQVAAEHREQKIDDNKVNHGNDHEGGGRGVAGGAVGTGRLNTERNTFPPMSPLLVTKTHAHRQPIITTVTPRNKSAQTPFLRPSSTHSPIVQAGAISPLNPHYHHPSHYRADKLEDDPLPRLKAQYLEMMTPKNCHTDQSRPSTIGHSHGHVGLGYNSTRNDNSGYAMDTSPTKNCHLGISGGGAPPSLVEADAESEDEYYDEAEYQAIEKVLENTEAFIQSLQRR</sequence>
<feature type="region of interest" description="Disordered" evidence="1">
    <location>
        <begin position="149"/>
        <end position="177"/>
    </location>
</feature>
<feature type="compositionally biased region" description="Polar residues" evidence="1">
    <location>
        <begin position="250"/>
        <end position="264"/>
    </location>
</feature>
<protein>
    <submittedName>
        <fullName evidence="2">Uncharacterized protein</fullName>
    </submittedName>
</protein>